<dbReference type="RefSeq" id="WP_311535473.1">
    <property type="nucleotide sequence ID" value="NZ_JAVRHQ010000017.1"/>
</dbReference>
<feature type="region of interest" description="Disordered" evidence="1">
    <location>
        <begin position="347"/>
        <end position="380"/>
    </location>
</feature>
<dbReference type="Gene3D" id="3.30.1150.10">
    <property type="match status" value="1"/>
</dbReference>
<feature type="transmembrane region" description="Helical" evidence="2">
    <location>
        <begin position="270"/>
        <end position="287"/>
    </location>
</feature>
<dbReference type="PANTHER" id="PTHR34978">
    <property type="entry name" value="POSSIBLE SENSOR-TRANSDUCER PROTEIN BLAR"/>
    <property type="match status" value="1"/>
</dbReference>
<evidence type="ECO:0000256" key="2">
    <source>
        <dbReference type="SAM" id="Phobius"/>
    </source>
</evidence>
<feature type="domain" description="TonB C-terminal" evidence="3">
    <location>
        <begin position="437"/>
        <end position="497"/>
    </location>
</feature>
<dbReference type="Pfam" id="PF05569">
    <property type="entry name" value="Peptidase_M56"/>
    <property type="match status" value="1"/>
</dbReference>
<keyword evidence="6" id="KW-1185">Reference proteome</keyword>
<dbReference type="InterPro" id="IPR008756">
    <property type="entry name" value="Peptidase_M56"/>
</dbReference>
<dbReference type="InterPro" id="IPR037682">
    <property type="entry name" value="TonB_C"/>
</dbReference>
<keyword evidence="2" id="KW-0812">Transmembrane</keyword>
<evidence type="ECO:0000313" key="6">
    <source>
        <dbReference type="Proteomes" id="UP001262889"/>
    </source>
</evidence>
<comment type="caution">
    <text evidence="5">The sequence shown here is derived from an EMBL/GenBank/DDBJ whole genome shotgun (WGS) entry which is preliminary data.</text>
</comment>
<feature type="transmembrane region" description="Helical" evidence="2">
    <location>
        <begin position="6"/>
        <end position="23"/>
    </location>
</feature>
<feature type="transmembrane region" description="Helical" evidence="2">
    <location>
        <begin position="94"/>
        <end position="113"/>
    </location>
</feature>
<gene>
    <name evidence="5" type="ORF">RM553_13540</name>
</gene>
<evidence type="ECO:0000259" key="3">
    <source>
        <dbReference type="Pfam" id="PF03544"/>
    </source>
</evidence>
<dbReference type="SUPFAM" id="SSF74653">
    <property type="entry name" value="TolA/TonB C-terminal domain"/>
    <property type="match status" value="1"/>
</dbReference>
<keyword evidence="2" id="KW-1133">Transmembrane helix</keyword>
<proteinExistence type="predicted"/>
<evidence type="ECO:0000259" key="4">
    <source>
        <dbReference type="Pfam" id="PF05569"/>
    </source>
</evidence>
<evidence type="ECO:0000313" key="5">
    <source>
        <dbReference type="EMBL" id="MDT0643856.1"/>
    </source>
</evidence>
<name>A0ABU3CC10_9FLAO</name>
<dbReference type="Pfam" id="PF03544">
    <property type="entry name" value="TonB_C"/>
    <property type="match status" value="1"/>
</dbReference>
<dbReference type="EMBL" id="JAVRHQ010000017">
    <property type="protein sequence ID" value="MDT0643856.1"/>
    <property type="molecule type" value="Genomic_DNA"/>
</dbReference>
<feature type="compositionally biased region" description="Polar residues" evidence="1">
    <location>
        <begin position="350"/>
        <end position="378"/>
    </location>
</feature>
<dbReference type="Proteomes" id="UP001262889">
    <property type="component" value="Unassembled WGS sequence"/>
</dbReference>
<reference evidence="5 6" key="1">
    <citation type="submission" date="2023-09" db="EMBL/GenBank/DDBJ databases">
        <authorList>
            <person name="Rey-Velasco X."/>
        </authorList>
    </citation>
    <scope>NUCLEOTIDE SEQUENCE [LARGE SCALE GENOMIC DNA]</scope>
    <source>
        <strain evidence="5 6">F363</strain>
    </source>
</reference>
<feature type="transmembrane region" description="Helical" evidence="2">
    <location>
        <begin position="35"/>
        <end position="55"/>
    </location>
</feature>
<feature type="domain" description="Peptidase M56" evidence="4">
    <location>
        <begin position="147"/>
        <end position="259"/>
    </location>
</feature>
<keyword evidence="2" id="KW-0472">Membrane</keyword>
<organism evidence="5 6">
    <name type="scientific">Autumnicola tepida</name>
    <dbReference type="NCBI Taxonomy" id="3075595"/>
    <lineage>
        <taxon>Bacteria</taxon>
        <taxon>Pseudomonadati</taxon>
        <taxon>Bacteroidota</taxon>
        <taxon>Flavobacteriia</taxon>
        <taxon>Flavobacteriales</taxon>
        <taxon>Flavobacteriaceae</taxon>
        <taxon>Autumnicola</taxon>
    </lineage>
</organism>
<accession>A0ABU3CC10</accession>
<dbReference type="PANTHER" id="PTHR34978:SF3">
    <property type="entry name" value="SLR0241 PROTEIN"/>
    <property type="match status" value="1"/>
</dbReference>
<sequence length="500" mass="57296">MLHYLLEILFFQFCFLLAYELLLKKETFFSYNRWYLLLTPVISMLLPLLKLDFLAEAVPQNARIMLPAVVIGEQSQAIEHLPAVNIAAAQGLQLNWWLLIYFTGFVVSLFLFLKKYNSLNRMFRFRKISEEKDFRIIEIPDSSVACTFFSTVFLGDQLSEEEKEQILLHELVHVKQKHSWDLIFFEMLKIIFWFNPLVYIYQSRIAGLHEFLADEEVVKTTEKKTYYEQLLNTAFSTQNISFINQFFNHSLFKKRIVMLQKSKSTTFAKFKFLVIIPLMMLMLIYVACSEDQASEEIETAQVEKGVLHLEVNDFENLTAEERQNLTEAFAQMSDNAGYSSVEITDGDKTITMNGNSKEASSSISVTRNNDQNKSSNFTGEGDVPYAVIEEVPAFPGCEEIESNEERKKCTSQKITAFVSENFNAKIGKELGLKGTNRVIVQFKIGKDGTIQDVRSRAAAPELEKEAERVINSLPVMTPGKQNGKNVGVMYSLPIVFQVNE</sequence>
<dbReference type="InterPro" id="IPR052173">
    <property type="entry name" value="Beta-lactam_resp_regulator"/>
</dbReference>
<dbReference type="CDD" id="cd07341">
    <property type="entry name" value="M56_BlaR1_MecR1_like"/>
    <property type="match status" value="1"/>
</dbReference>
<protein>
    <submittedName>
        <fullName evidence="5">M56 family metallopeptidase</fullName>
    </submittedName>
</protein>
<evidence type="ECO:0000256" key="1">
    <source>
        <dbReference type="SAM" id="MobiDB-lite"/>
    </source>
</evidence>